<name>A0A1Y2HIN2_9FUNG</name>
<evidence type="ECO:0000256" key="1">
    <source>
        <dbReference type="SAM" id="MobiDB-lite"/>
    </source>
</evidence>
<keyword evidence="2" id="KW-0472">Membrane</keyword>
<keyword evidence="4" id="KW-1185">Reference proteome</keyword>
<dbReference type="InterPro" id="IPR004345">
    <property type="entry name" value="TB2_DP1_HVA22"/>
</dbReference>
<evidence type="ECO:0000313" key="4">
    <source>
        <dbReference type="Proteomes" id="UP000193411"/>
    </source>
</evidence>
<feature type="region of interest" description="Disordered" evidence="1">
    <location>
        <begin position="140"/>
        <end position="194"/>
    </location>
</feature>
<dbReference type="Proteomes" id="UP000193411">
    <property type="component" value="Unassembled WGS sequence"/>
</dbReference>
<comment type="caution">
    <text evidence="3">The sequence shown here is derived from an EMBL/GenBank/DDBJ whole genome shotgun (WGS) entry which is preliminary data.</text>
</comment>
<dbReference type="EMBL" id="MCFL01000028">
    <property type="protein sequence ID" value="ORZ34458.1"/>
    <property type="molecule type" value="Genomic_DNA"/>
</dbReference>
<keyword evidence="2" id="KW-1133">Transmembrane helix</keyword>
<gene>
    <name evidence="3" type="ORF">BCR44DRAFT_1436267</name>
</gene>
<evidence type="ECO:0000313" key="3">
    <source>
        <dbReference type="EMBL" id="ORZ34458.1"/>
    </source>
</evidence>
<feature type="transmembrane region" description="Helical" evidence="2">
    <location>
        <begin position="62"/>
        <end position="82"/>
    </location>
</feature>
<organism evidence="3 4">
    <name type="scientific">Catenaria anguillulae PL171</name>
    <dbReference type="NCBI Taxonomy" id="765915"/>
    <lineage>
        <taxon>Eukaryota</taxon>
        <taxon>Fungi</taxon>
        <taxon>Fungi incertae sedis</taxon>
        <taxon>Blastocladiomycota</taxon>
        <taxon>Blastocladiomycetes</taxon>
        <taxon>Blastocladiales</taxon>
        <taxon>Catenariaceae</taxon>
        <taxon>Catenaria</taxon>
    </lineage>
</organism>
<protein>
    <recommendedName>
        <fullName evidence="5">HVA22-like protein</fullName>
    </recommendedName>
</protein>
<accession>A0A1Y2HIN2</accession>
<dbReference type="Pfam" id="PF03134">
    <property type="entry name" value="TB2_DP1_HVA22"/>
    <property type="match status" value="1"/>
</dbReference>
<dbReference type="OrthoDB" id="5581433at2759"/>
<evidence type="ECO:0000256" key="2">
    <source>
        <dbReference type="SAM" id="Phobius"/>
    </source>
</evidence>
<keyword evidence="2" id="KW-0812">Transmembrane</keyword>
<sequence>MGALYKASRTYFVLSSLYSTMTPPTPQELRSHLIFWVTLVCLGAGERVGDRMLRLVPFYNSAKFLVLAMLMLTKHLGTYVLFTQRLRPWFRRYQKVIELWISVYPQRALARLLAVAAKAYAQYRALAAMPHAPMQAEDEFEEESDRAAWDAAASASLPNAASGTMPTWARSQARSTRANVPVESSPGSYSPDMD</sequence>
<dbReference type="AlphaFoldDB" id="A0A1Y2HIN2"/>
<feature type="compositionally biased region" description="Low complexity" evidence="1">
    <location>
        <begin position="149"/>
        <end position="162"/>
    </location>
</feature>
<reference evidence="3 4" key="1">
    <citation type="submission" date="2016-07" db="EMBL/GenBank/DDBJ databases">
        <title>Pervasive Adenine N6-methylation of Active Genes in Fungi.</title>
        <authorList>
            <consortium name="DOE Joint Genome Institute"/>
            <person name="Mondo S.J."/>
            <person name="Dannebaum R.O."/>
            <person name="Kuo R.C."/>
            <person name="Labutti K."/>
            <person name="Haridas S."/>
            <person name="Kuo A."/>
            <person name="Salamov A."/>
            <person name="Ahrendt S.R."/>
            <person name="Lipzen A."/>
            <person name="Sullivan W."/>
            <person name="Andreopoulos W.B."/>
            <person name="Clum A."/>
            <person name="Lindquist E."/>
            <person name="Daum C."/>
            <person name="Ramamoorthy G.K."/>
            <person name="Gryganskyi A."/>
            <person name="Culley D."/>
            <person name="Magnuson J.K."/>
            <person name="James T.Y."/>
            <person name="O'Malley M.A."/>
            <person name="Stajich J.E."/>
            <person name="Spatafora J.W."/>
            <person name="Visel A."/>
            <person name="Grigoriev I.V."/>
        </authorList>
    </citation>
    <scope>NUCLEOTIDE SEQUENCE [LARGE SCALE GENOMIC DNA]</scope>
    <source>
        <strain evidence="3 4">PL171</strain>
    </source>
</reference>
<evidence type="ECO:0008006" key="5">
    <source>
        <dbReference type="Google" id="ProtNLM"/>
    </source>
</evidence>
<proteinExistence type="predicted"/>
<feature type="compositionally biased region" description="Polar residues" evidence="1">
    <location>
        <begin position="169"/>
        <end position="178"/>
    </location>
</feature>